<dbReference type="OrthoDB" id="9763484at2"/>
<dbReference type="PANTHER" id="PTHR43156:SF2">
    <property type="entry name" value="STAGE II SPORULATION PROTEIN E"/>
    <property type="match status" value="1"/>
</dbReference>
<dbReference type="InterPro" id="IPR052016">
    <property type="entry name" value="Bact_Sigma-Reg"/>
</dbReference>
<dbReference type="EMBL" id="CP002344">
    <property type="protein sequence ID" value="ADU51969.1"/>
    <property type="molecule type" value="Genomic_DNA"/>
</dbReference>
<dbReference type="InterPro" id="IPR036457">
    <property type="entry name" value="PPM-type-like_dom_sf"/>
</dbReference>
<name>E6SIF8_THEM7</name>
<dbReference type="AlphaFoldDB" id="E6SIF8"/>
<dbReference type="InterPro" id="IPR001932">
    <property type="entry name" value="PPM-type_phosphatase-like_dom"/>
</dbReference>
<dbReference type="RefSeq" id="WP_013496270.1">
    <property type="nucleotide sequence ID" value="NC_014831.1"/>
</dbReference>
<organism evidence="3 4">
    <name type="scientific">Thermaerobacter marianensis (strain ATCC 700841 / DSM 12885 / JCM 10246 / 7p75a)</name>
    <dbReference type="NCBI Taxonomy" id="644966"/>
    <lineage>
        <taxon>Bacteria</taxon>
        <taxon>Bacillati</taxon>
        <taxon>Bacillota</taxon>
        <taxon>Clostridia</taxon>
        <taxon>Eubacteriales</taxon>
        <taxon>Clostridiales Family XVII. Incertae Sedis</taxon>
        <taxon>Thermaerobacter</taxon>
    </lineage>
</organism>
<dbReference type="HOGENOM" id="CLU_1038010_0_0_9"/>
<dbReference type="eggNOG" id="COG2208">
    <property type="taxonomic scope" value="Bacteria"/>
</dbReference>
<evidence type="ECO:0000259" key="2">
    <source>
        <dbReference type="SMART" id="SM00331"/>
    </source>
</evidence>
<reference evidence="3 4" key="1">
    <citation type="journal article" date="2010" name="Stand. Genomic Sci.">
        <title>Complete genome sequence of Thermaerobacter marianensis type strain (7p75a).</title>
        <authorList>
            <person name="Han C."/>
            <person name="Gu W."/>
            <person name="Zhang X."/>
            <person name="Lapidus A."/>
            <person name="Nolan M."/>
            <person name="Copeland A."/>
            <person name="Lucas S."/>
            <person name="Del Rio T.G."/>
            <person name="Tice H."/>
            <person name="Cheng J.F."/>
            <person name="Tapia R."/>
            <person name="Goodwin L."/>
            <person name="Pitluck S."/>
            <person name="Pagani I."/>
            <person name="Ivanova N."/>
            <person name="Mavromatis K."/>
            <person name="Mikhailova N."/>
            <person name="Pati A."/>
            <person name="Chen A."/>
            <person name="Palaniappan K."/>
            <person name="Land M."/>
            <person name="Hauser L."/>
            <person name="Chang Y.J."/>
            <person name="Jeffries C.D."/>
            <person name="Schneider S."/>
            <person name="Rohde M."/>
            <person name="Goker M."/>
            <person name="Pukall R."/>
            <person name="Woyke T."/>
            <person name="Bristow J."/>
            <person name="Eisen J.A."/>
            <person name="Markowitz V."/>
            <person name="Hugenholtz P."/>
            <person name="Kyrpides N.C."/>
            <person name="Klenk H.P."/>
            <person name="Detter J.C."/>
        </authorList>
    </citation>
    <scope>NUCLEOTIDE SEQUENCE [LARGE SCALE GENOMIC DNA]</scope>
    <source>
        <strain evidence="4">ATCC 700841 / DSM 12885 / JCM 10246 / 7p75a</strain>
    </source>
</reference>
<dbReference type="GO" id="GO:0016791">
    <property type="term" value="F:phosphatase activity"/>
    <property type="evidence" value="ECO:0007669"/>
    <property type="project" value="TreeGrafter"/>
</dbReference>
<evidence type="ECO:0000313" key="4">
    <source>
        <dbReference type="Proteomes" id="UP000008915"/>
    </source>
</evidence>
<evidence type="ECO:0000256" key="1">
    <source>
        <dbReference type="ARBA" id="ARBA00022801"/>
    </source>
</evidence>
<gene>
    <name evidence="3" type="ordered locus">Tmar_1871</name>
</gene>
<dbReference type="STRING" id="644966.Tmar_1871"/>
<evidence type="ECO:0000313" key="3">
    <source>
        <dbReference type="EMBL" id="ADU51969.1"/>
    </source>
</evidence>
<dbReference type="PANTHER" id="PTHR43156">
    <property type="entry name" value="STAGE II SPORULATION PROTEIN E-RELATED"/>
    <property type="match status" value="1"/>
</dbReference>
<protein>
    <submittedName>
        <fullName evidence="3">Protein serine/threonine phosphatase</fullName>
    </submittedName>
</protein>
<dbReference type="KEGG" id="tmr:Tmar_1871"/>
<feature type="domain" description="PPM-type phosphatase" evidence="2">
    <location>
        <begin position="24"/>
        <end position="242"/>
    </location>
</feature>
<reference evidence="4" key="2">
    <citation type="journal article" date="2010" name="Stand. Genomic Sci.">
        <title>Complete genome sequence of Thermaerobacter marianensis type strain (7p75aT).</title>
        <authorList>
            <person name="Han C."/>
            <person name="Gu W."/>
            <person name="Zhang X."/>
            <person name="Lapidus A."/>
            <person name="Nolan M."/>
            <person name="Copeland A."/>
            <person name="Lucas S."/>
            <person name="Glavina Del Rio T."/>
            <person name="Tice H."/>
            <person name="Cheng J."/>
            <person name="Tapia R."/>
            <person name="Goodwin L."/>
            <person name="Pitluck S."/>
            <person name="Pagani I."/>
            <person name="Ivanova N."/>
            <person name="Mavromatis K."/>
            <person name="Mikhailova N."/>
            <person name="Pati A."/>
            <person name="Chen A."/>
            <person name="Palaniappan K."/>
            <person name="Land M."/>
            <person name="Hauser L."/>
            <person name="Chang Y."/>
            <person name="Jeffries C."/>
            <person name="Schneider S."/>
            <person name="Rohde M."/>
            <person name="Goker M."/>
            <person name="Pukall R."/>
            <person name="Woyke T."/>
            <person name="Bristow J."/>
            <person name="Eisen J."/>
            <person name="Markowitz V."/>
            <person name="Hugenholtz P."/>
            <person name="Kyrpides N."/>
            <person name="Klenk H."/>
            <person name="Detter J."/>
        </authorList>
    </citation>
    <scope>NUCLEOTIDE SEQUENCE [LARGE SCALE GENOMIC DNA]</scope>
    <source>
        <strain evidence="4">ATCC 700841 / DSM 12885 / JCM 10246 / 7p75a</strain>
    </source>
</reference>
<sequence length="268" mass="29008">MIGIHHGAAQKVPGLDVVAMCIQRDGLAISGTTIPAKQVSGDLYDFTHLPEGSWGLAVGDVTGKGVGAAIWRSILLVYIREAWKRQPFGPRMLQWLDTMVSSGMSTLRPFATLLLARYWPSSHRIRILTAGHHGPVLWRGNVWRPVTRGGGRALGLGGSGGGVGDVTISLHPGDVVLFYSDGFGELVLRRRGISSTQEVALALNRRHVQPAWGHSVSLLHRIRDLTECEQLLDDVTVVMLGFGKGMGACCENPEIDTKLGPPEAKRIQ</sequence>
<dbReference type="Proteomes" id="UP000008915">
    <property type="component" value="Chromosome"/>
</dbReference>
<accession>E6SIF8</accession>
<keyword evidence="4" id="KW-1185">Reference proteome</keyword>
<keyword evidence="1" id="KW-0378">Hydrolase</keyword>
<dbReference type="Pfam" id="PF07228">
    <property type="entry name" value="SpoIIE"/>
    <property type="match status" value="1"/>
</dbReference>
<dbReference type="SMART" id="SM00331">
    <property type="entry name" value="PP2C_SIG"/>
    <property type="match status" value="1"/>
</dbReference>
<dbReference type="Gene3D" id="3.60.40.10">
    <property type="entry name" value="PPM-type phosphatase domain"/>
    <property type="match status" value="1"/>
</dbReference>
<dbReference type="SUPFAM" id="SSF81606">
    <property type="entry name" value="PP2C-like"/>
    <property type="match status" value="1"/>
</dbReference>
<proteinExistence type="predicted"/>